<protein>
    <submittedName>
        <fullName evidence="1">Uncharacterized protein</fullName>
    </submittedName>
</protein>
<feature type="non-terminal residue" evidence="1">
    <location>
        <position position="80"/>
    </location>
</feature>
<dbReference type="EMBL" id="HACG01023641">
    <property type="protein sequence ID" value="CEK70506.1"/>
    <property type="molecule type" value="Transcribed_RNA"/>
</dbReference>
<organism evidence="1">
    <name type="scientific">Arion vulgaris</name>
    <dbReference type="NCBI Taxonomy" id="1028688"/>
    <lineage>
        <taxon>Eukaryota</taxon>
        <taxon>Metazoa</taxon>
        <taxon>Spiralia</taxon>
        <taxon>Lophotrochozoa</taxon>
        <taxon>Mollusca</taxon>
        <taxon>Gastropoda</taxon>
        <taxon>Heterobranchia</taxon>
        <taxon>Euthyneura</taxon>
        <taxon>Panpulmonata</taxon>
        <taxon>Eupulmonata</taxon>
        <taxon>Stylommatophora</taxon>
        <taxon>Helicina</taxon>
        <taxon>Arionoidea</taxon>
        <taxon>Arionidae</taxon>
        <taxon>Arion</taxon>
    </lineage>
</organism>
<dbReference type="AlphaFoldDB" id="A0A0B6ZRS4"/>
<name>A0A0B6ZRS4_9EUPU</name>
<sequence>MKKMAQTCTHNANMLTCWRLEDSSLTPEDEITRRNCGGTCENLLMISGFKDASHLVQTAQHEQMITEEVTKTILAVKCLH</sequence>
<evidence type="ECO:0000313" key="1">
    <source>
        <dbReference type="EMBL" id="CEK70506.1"/>
    </source>
</evidence>
<reference evidence="1" key="1">
    <citation type="submission" date="2014-12" db="EMBL/GenBank/DDBJ databases">
        <title>Insight into the proteome of Arion vulgaris.</title>
        <authorList>
            <person name="Aradska J."/>
            <person name="Bulat T."/>
            <person name="Smidak R."/>
            <person name="Sarate P."/>
            <person name="Gangsoo J."/>
            <person name="Sialana F."/>
            <person name="Bilban M."/>
            <person name="Lubec G."/>
        </authorList>
    </citation>
    <scope>NUCLEOTIDE SEQUENCE</scope>
    <source>
        <tissue evidence="1">Skin</tissue>
    </source>
</reference>
<proteinExistence type="predicted"/>
<gene>
    <name evidence="1" type="primary">ORF74450</name>
</gene>
<accession>A0A0B6ZRS4</accession>